<organism evidence="4 5">
    <name type="scientific">Desulfobacula toluolica (strain DSM 7467 / Tol2)</name>
    <dbReference type="NCBI Taxonomy" id="651182"/>
    <lineage>
        <taxon>Bacteria</taxon>
        <taxon>Pseudomonadati</taxon>
        <taxon>Thermodesulfobacteriota</taxon>
        <taxon>Desulfobacteria</taxon>
        <taxon>Desulfobacterales</taxon>
        <taxon>Desulfobacteraceae</taxon>
        <taxon>Desulfobacula</taxon>
    </lineage>
</organism>
<dbReference type="PRINTS" id="PR00599">
    <property type="entry name" value="MAPEPTIDASE"/>
</dbReference>
<dbReference type="SUPFAM" id="SSF53092">
    <property type="entry name" value="Creatinase/prolidase N-terminal domain"/>
    <property type="match status" value="1"/>
</dbReference>
<dbReference type="AlphaFoldDB" id="K0NLB3"/>
<reference evidence="4 5" key="1">
    <citation type="journal article" date="2013" name="Environ. Microbiol.">
        <title>Complete genome, catabolic sub-proteomes and key-metabolites of Desulfobacula toluolica Tol2, a marine, aromatic compound-degrading, sulfate-reducing bacterium.</title>
        <authorList>
            <person name="Wohlbrand L."/>
            <person name="Jacob J.H."/>
            <person name="Kube M."/>
            <person name="Mussmann M."/>
            <person name="Jarling R."/>
            <person name="Beck A."/>
            <person name="Amann R."/>
            <person name="Wilkes H."/>
            <person name="Reinhardt R."/>
            <person name="Rabus R."/>
        </authorList>
    </citation>
    <scope>NUCLEOTIDE SEQUENCE [LARGE SCALE GENOMIC DNA]</scope>
    <source>
        <strain evidence="5">DSM 7467 / Tol2</strain>
    </source>
</reference>
<dbReference type="InterPro" id="IPR001714">
    <property type="entry name" value="Pept_M24_MAP"/>
</dbReference>
<dbReference type="HOGENOM" id="CLU_017266_10_0_7"/>
<dbReference type="InterPro" id="IPR029149">
    <property type="entry name" value="Creatin/AminoP/Spt16_N"/>
</dbReference>
<evidence type="ECO:0000259" key="3">
    <source>
        <dbReference type="Pfam" id="PF01321"/>
    </source>
</evidence>
<accession>K0NLB3</accession>
<name>K0NLB3_DESTT</name>
<dbReference type="KEGG" id="dto:TOL2_C42100"/>
<dbReference type="GO" id="GO:0004177">
    <property type="term" value="F:aminopeptidase activity"/>
    <property type="evidence" value="ECO:0007669"/>
    <property type="project" value="UniProtKB-ARBA"/>
</dbReference>
<dbReference type="PANTHER" id="PTHR46112:SF2">
    <property type="entry name" value="XAA-PRO AMINOPEPTIDASE P-RELATED"/>
    <property type="match status" value="1"/>
</dbReference>
<dbReference type="InterPro" id="IPR000587">
    <property type="entry name" value="Creatinase_N"/>
</dbReference>
<dbReference type="InterPro" id="IPR036005">
    <property type="entry name" value="Creatinase/aminopeptidase-like"/>
</dbReference>
<evidence type="ECO:0000313" key="4">
    <source>
        <dbReference type="EMBL" id="CCK82366.1"/>
    </source>
</evidence>
<dbReference type="STRING" id="651182.TOL2_C42100"/>
<dbReference type="SUPFAM" id="SSF55920">
    <property type="entry name" value="Creatinase/aminopeptidase"/>
    <property type="match status" value="1"/>
</dbReference>
<dbReference type="InterPro" id="IPR000994">
    <property type="entry name" value="Pept_M24"/>
</dbReference>
<gene>
    <name evidence="4" type="ordered locus">TOL2_C42100</name>
</gene>
<dbReference type="InterPro" id="IPR050659">
    <property type="entry name" value="Peptidase_M24B"/>
</dbReference>
<sequence length="396" mass="44106">MELVPKSQIYARIKKFQKWLTSKDLDGAFVLQNVDLYYLSGTLQRAILFVPCEGQPLLMVIKSFQRARNESAIQAIFEIQGRGGILPILAGHGHGMLKRVGFELDVLPTAQYLWFQKKFPRIDFVDISPGIRKLRTIKTPYEVNQIQRATAILDKGYQEIQQLIREGMTELEIDGLLYCLARKEGHMGIMRMRGWNQEMTHAHVLSGESGAVVSSGETTAGGPGNTPAMPQGAGFGRVKKNEPIYIDYGVGVNGYFSDQTRTLVMGDLEDDLARAYECSKKILETLEAEVQPGIPCARLYERAHSIARKNGFEENFMGYGQGKVKFVGHGIGLEIDELPVMAPGFKAPIQEGMVFALEPKFVFPGKGIVGIEDDYRVTSKGIERLTLTDQALIRIS</sequence>
<dbReference type="PANTHER" id="PTHR46112">
    <property type="entry name" value="AMINOPEPTIDASE"/>
    <property type="match status" value="1"/>
</dbReference>
<dbReference type="PATRIC" id="fig|651182.5.peg.4954"/>
<feature type="domain" description="Creatinase N-terminal" evidence="3">
    <location>
        <begin position="12"/>
        <end position="137"/>
    </location>
</feature>
<feature type="region of interest" description="Disordered" evidence="1">
    <location>
        <begin position="212"/>
        <end position="233"/>
    </location>
</feature>
<dbReference type="OrthoDB" id="9806388at2"/>
<protein>
    <submittedName>
        <fullName evidence="4">Predicted Xaa-Pro dipeptidase</fullName>
    </submittedName>
</protein>
<dbReference type="CDD" id="cd01066">
    <property type="entry name" value="APP_MetAP"/>
    <property type="match status" value="1"/>
</dbReference>
<dbReference type="RefSeq" id="WP_014959546.1">
    <property type="nucleotide sequence ID" value="NC_018645.1"/>
</dbReference>
<evidence type="ECO:0000259" key="2">
    <source>
        <dbReference type="Pfam" id="PF00557"/>
    </source>
</evidence>
<evidence type="ECO:0000313" key="5">
    <source>
        <dbReference type="Proteomes" id="UP000007347"/>
    </source>
</evidence>
<dbReference type="Gene3D" id="3.90.230.10">
    <property type="entry name" value="Creatinase/methionine aminopeptidase superfamily"/>
    <property type="match status" value="1"/>
</dbReference>
<keyword evidence="5" id="KW-1185">Reference proteome</keyword>
<feature type="domain" description="Peptidase M24" evidence="2">
    <location>
        <begin position="145"/>
        <end position="378"/>
    </location>
</feature>
<dbReference type="GO" id="GO:0008235">
    <property type="term" value="F:metalloexopeptidase activity"/>
    <property type="evidence" value="ECO:0007669"/>
    <property type="project" value="UniProtKB-ARBA"/>
</dbReference>
<dbReference type="Gene3D" id="3.40.350.10">
    <property type="entry name" value="Creatinase/prolidase N-terminal domain"/>
    <property type="match status" value="1"/>
</dbReference>
<dbReference type="EMBL" id="FO203503">
    <property type="protein sequence ID" value="CCK82366.1"/>
    <property type="molecule type" value="Genomic_DNA"/>
</dbReference>
<evidence type="ECO:0000256" key="1">
    <source>
        <dbReference type="SAM" id="MobiDB-lite"/>
    </source>
</evidence>
<dbReference type="Proteomes" id="UP000007347">
    <property type="component" value="Chromosome"/>
</dbReference>
<dbReference type="Pfam" id="PF01321">
    <property type="entry name" value="Creatinase_N"/>
    <property type="match status" value="1"/>
</dbReference>
<proteinExistence type="predicted"/>
<dbReference type="Pfam" id="PF00557">
    <property type="entry name" value="Peptidase_M24"/>
    <property type="match status" value="1"/>
</dbReference>